<dbReference type="eggNOG" id="arCOG05900">
    <property type="taxonomic scope" value="Archaea"/>
</dbReference>
<organism evidence="2 3">
    <name type="scientific">Hyperthermus butylicus (strain DSM 5456 / JCM 9403 / PLM1-5)</name>
    <dbReference type="NCBI Taxonomy" id="415426"/>
    <lineage>
        <taxon>Archaea</taxon>
        <taxon>Thermoproteota</taxon>
        <taxon>Thermoprotei</taxon>
        <taxon>Desulfurococcales</taxon>
        <taxon>Pyrodictiaceae</taxon>
        <taxon>Hyperthermus</taxon>
    </lineage>
</organism>
<keyword evidence="1" id="KW-0472">Membrane</keyword>
<feature type="transmembrane region" description="Helical" evidence="1">
    <location>
        <begin position="63"/>
        <end position="80"/>
    </location>
</feature>
<dbReference type="EnsemblBacteria" id="ABM80901">
    <property type="protein sequence ID" value="ABM80901"/>
    <property type="gene ID" value="Hbut_1058"/>
</dbReference>
<reference evidence="2 3" key="1">
    <citation type="journal article" date="2007" name="Archaea">
        <title>The genome of Hyperthermus butylicus: a sulfur-reducing, peptide fermenting, neutrophilic Crenarchaeote growing up to 108 degrees C.</title>
        <authorList>
            <person name="Brugger K."/>
            <person name="Chen L."/>
            <person name="Stark M."/>
            <person name="Zibat A."/>
            <person name="Redder P."/>
            <person name="Ruepp A."/>
            <person name="Awayez M."/>
            <person name="She Q."/>
            <person name="Garrett R.A."/>
            <person name="Klenk H.P."/>
        </authorList>
    </citation>
    <scope>NUCLEOTIDE SEQUENCE [LARGE SCALE GENOMIC DNA]</scope>
    <source>
        <strain evidence="3">DSM 5456 / JCM 9403 / PLM1-5</strain>
    </source>
</reference>
<evidence type="ECO:0000256" key="1">
    <source>
        <dbReference type="SAM" id="Phobius"/>
    </source>
</evidence>
<evidence type="ECO:0000313" key="2">
    <source>
        <dbReference type="EMBL" id="ABM80901.1"/>
    </source>
</evidence>
<gene>
    <name evidence="2" type="ordered locus">Hbut_1058</name>
</gene>
<proteinExistence type="predicted"/>
<keyword evidence="1" id="KW-0812">Transmembrane</keyword>
<keyword evidence="1" id="KW-1133">Transmembrane helix</keyword>
<dbReference type="EMBL" id="CP000493">
    <property type="protein sequence ID" value="ABM80901.1"/>
    <property type="molecule type" value="Genomic_DNA"/>
</dbReference>
<accession>A2BLP0</accession>
<dbReference type="AlphaFoldDB" id="A2BLP0"/>
<dbReference type="Proteomes" id="UP000002593">
    <property type="component" value="Chromosome"/>
</dbReference>
<feature type="transmembrane region" description="Helical" evidence="1">
    <location>
        <begin position="36"/>
        <end position="57"/>
    </location>
</feature>
<name>A2BLP0_HYPBU</name>
<sequence length="100" mass="10583">MERLVSLGLAERRPDGYVAVRPRGFLSLYIAAQGRLLPRTMGFAAFAAAAAAVYPFMPGADPAAAGFLAVTAAIAVWRAVDEYRAVKALLGEDGGEKKEQ</sequence>
<keyword evidence="3" id="KW-1185">Reference proteome</keyword>
<dbReference type="HOGENOM" id="CLU_2299308_0_0_2"/>
<evidence type="ECO:0000313" key="3">
    <source>
        <dbReference type="Proteomes" id="UP000002593"/>
    </source>
</evidence>
<dbReference type="KEGG" id="hbu:Hbut_1058"/>
<protein>
    <submittedName>
        <fullName evidence="2">Uncharacterized protein</fullName>
    </submittedName>
</protein>